<dbReference type="RefSeq" id="WP_264726914.1">
    <property type="nucleotide sequence ID" value="NZ_JAPDNR010000001.1"/>
</dbReference>
<keyword evidence="2 3" id="KW-0143">Chaperone</keyword>
<comment type="subcellular location">
    <subcellularLocation>
        <location evidence="3">Cytoplasm</location>
    </subcellularLocation>
</comment>
<reference evidence="4 5" key="1">
    <citation type="submission" date="2022-10" db="EMBL/GenBank/DDBJ databases">
        <title>Chitinophaga nivalis PC15 sp. nov., isolated from Pyeongchang county, South Korea.</title>
        <authorList>
            <person name="Trinh H.N."/>
        </authorList>
    </citation>
    <scope>NUCLEOTIDE SEQUENCE [LARGE SCALE GENOMIC DNA]</scope>
    <source>
        <strain evidence="4 5">PC14</strain>
    </source>
</reference>
<dbReference type="Proteomes" id="UP001207742">
    <property type="component" value="Unassembled WGS sequence"/>
</dbReference>
<dbReference type="HAMAP" id="MF_01385">
    <property type="entry name" value="UreF"/>
    <property type="match status" value="1"/>
</dbReference>
<keyword evidence="3" id="KW-0963">Cytoplasm</keyword>
<evidence type="ECO:0000313" key="5">
    <source>
        <dbReference type="Proteomes" id="UP001207742"/>
    </source>
</evidence>
<evidence type="ECO:0000256" key="3">
    <source>
        <dbReference type="HAMAP-Rule" id="MF_01385"/>
    </source>
</evidence>
<accession>A0ABT3IEV4</accession>
<dbReference type="Gene3D" id="1.10.4190.10">
    <property type="entry name" value="Urease accessory protein UreF"/>
    <property type="match status" value="1"/>
</dbReference>
<dbReference type="EMBL" id="JAPDNS010000001">
    <property type="protein sequence ID" value="MCW3482492.1"/>
    <property type="molecule type" value="Genomic_DNA"/>
</dbReference>
<keyword evidence="1 3" id="KW-0996">Nickel insertion</keyword>
<dbReference type="Pfam" id="PF01730">
    <property type="entry name" value="UreF"/>
    <property type="match status" value="1"/>
</dbReference>
<proteinExistence type="inferred from homology"/>
<dbReference type="InterPro" id="IPR038277">
    <property type="entry name" value="UreF_sf"/>
</dbReference>
<comment type="similarity">
    <text evidence="3">Belongs to the UreF family.</text>
</comment>
<protein>
    <recommendedName>
        <fullName evidence="3">Urease accessory protein UreF</fullName>
    </recommendedName>
</protein>
<organism evidence="4 5">
    <name type="scientific">Chitinophaga nivalis</name>
    <dbReference type="NCBI Taxonomy" id="2991709"/>
    <lineage>
        <taxon>Bacteria</taxon>
        <taxon>Pseudomonadati</taxon>
        <taxon>Bacteroidota</taxon>
        <taxon>Chitinophagia</taxon>
        <taxon>Chitinophagales</taxon>
        <taxon>Chitinophagaceae</taxon>
        <taxon>Chitinophaga</taxon>
    </lineage>
</organism>
<dbReference type="PIRSF" id="PIRSF009467">
    <property type="entry name" value="Ureas_acces_UreF"/>
    <property type="match status" value="1"/>
</dbReference>
<gene>
    <name evidence="3" type="primary">ureF</name>
    <name evidence="4" type="ORF">OL497_01175</name>
</gene>
<sequence length="230" mass="25920">MKSDLLTLLQINDSMFPIGSFTHSYGLEAYVYQQQVTSAKLAEAYTEKVLRHSLYYNDAAFVNRAWKICNGKSFRYQQLLELDMLVTALKAPSEIKQASHKLGLRFLKLVVELGAGAKVNRYAKSIEAGQATGHYAIAMGMYAQETGISKKDTLTAFYYNNLNAMVTNCVKLVPLSQTVGQKILFKMQPLIKELVGKQDKVNDDTFGLCCIGQEIKCMQHEKQYSRLYIS</sequence>
<comment type="subunit">
    <text evidence="3">UreD, UreF and UreG form a complex that acts as a GTP-hydrolysis-dependent molecular chaperone, activating the urease apoprotein by helping to assemble the nickel containing metallocenter of UreC. The UreE protein probably delivers the nickel.</text>
</comment>
<comment type="function">
    <text evidence="3">Required for maturation of urease via the functional incorporation of the urease nickel metallocenter.</text>
</comment>
<name>A0ABT3IEV4_9BACT</name>
<comment type="caution">
    <text evidence="4">The sequence shown here is derived from an EMBL/GenBank/DDBJ whole genome shotgun (WGS) entry which is preliminary data.</text>
</comment>
<evidence type="ECO:0000256" key="2">
    <source>
        <dbReference type="ARBA" id="ARBA00023186"/>
    </source>
</evidence>
<dbReference type="InterPro" id="IPR002639">
    <property type="entry name" value="UreF"/>
</dbReference>
<dbReference type="PANTHER" id="PTHR33620">
    <property type="entry name" value="UREASE ACCESSORY PROTEIN F"/>
    <property type="match status" value="1"/>
</dbReference>
<dbReference type="PANTHER" id="PTHR33620:SF1">
    <property type="entry name" value="UREASE ACCESSORY PROTEIN F"/>
    <property type="match status" value="1"/>
</dbReference>
<evidence type="ECO:0000256" key="1">
    <source>
        <dbReference type="ARBA" id="ARBA00022988"/>
    </source>
</evidence>
<keyword evidence="5" id="KW-1185">Reference proteome</keyword>
<evidence type="ECO:0000313" key="4">
    <source>
        <dbReference type="EMBL" id="MCW3482492.1"/>
    </source>
</evidence>